<dbReference type="InterPro" id="IPR013766">
    <property type="entry name" value="Thioredoxin_domain"/>
</dbReference>
<dbReference type="GO" id="GO:0004601">
    <property type="term" value="F:peroxidase activity"/>
    <property type="evidence" value="ECO:0007669"/>
    <property type="project" value="UniProtKB-KW"/>
</dbReference>
<dbReference type="KEGG" id="osg:BST96_11140"/>
<organism evidence="7 8">
    <name type="scientific">Oceanicoccus sagamiensis</name>
    <dbReference type="NCBI Taxonomy" id="716816"/>
    <lineage>
        <taxon>Bacteria</taxon>
        <taxon>Pseudomonadati</taxon>
        <taxon>Pseudomonadota</taxon>
        <taxon>Gammaproteobacteria</taxon>
        <taxon>Cellvibrionales</taxon>
        <taxon>Spongiibacteraceae</taxon>
        <taxon>Oceanicoccus</taxon>
    </lineage>
</organism>
<dbReference type="OrthoDB" id="9785502at2"/>
<evidence type="ECO:0000313" key="8">
    <source>
        <dbReference type="Proteomes" id="UP000193450"/>
    </source>
</evidence>
<dbReference type="AlphaFoldDB" id="A0A1X9N973"/>
<evidence type="ECO:0000256" key="3">
    <source>
        <dbReference type="ARBA" id="ARBA00023002"/>
    </source>
</evidence>
<dbReference type="InterPro" id="IPR000889">
    <property type="entry name" value="Glutathione_peroxidase"/>
</dbReference>
<comment type="similarity">
    <text evidence="1 5">Belongs to the glutathione peroxidase family.</text>
</comment>
<dbReference type="RefSeq" id="WP_085758778.1">
    <property type="nucleotide sequence ID" value="NZ_CP019343.1"/>
</dbReference>
<dbReference type="PROSITE" id="PS00460">
    <property type="entry name" value="GLUTATHIONE_PEROXID_1"/>
    <property type="match status" value="1"/>
</dbReference>
<dbReference type="FunFam" id="3.40.30.10:FF:000010">
    <property type="entry name" value="Glutathione peroxidase"/>
    <property type="match status" value="1"/>
</dbReference>
<evidence type="ECO:0000313" key="7">
    <source>
        <dbReference type="EMBL" id="ARN74628.1"/>
    </source>
</evidence>
<dbReference type="STRING" id="716816.BST96_11140"/>
<protein>
    <recommendedName>
        <fullName evidence="5">Glutathione peroxidase</fullName>
    </recommendedName>
</protein>
<keyword evidence="2 5" id="KW-0575">Peroxidase</keyword>
<evidence type="ECO:0000256" key="2">
    <source>
        <dbReference type="ARBA" id="ARBA00022559"/>
    </source>
</evidence>
<feature type="active site" evidence="4">
    <location>
        <position position="36"/>
    </location>
</feature>
<dbReference type="GO" id="GO:0034599">
    <property type="term" value="P:cellular response to oxidative stress"/>
    <property type="evidence" value="ECO:0007669"/>
    <property type="project" value="TreeGrafter"/>
</dbReference>
<evidence type="ECO:0000256" key="1">
    <source>
        <dbReference type="ARBA" id="ARBA00006926"/>
    </source>
</evidence>
<dbReference type="Pfam" id="PF00255">
    <property type="entry name" value="GSHPx"/>
    <property type="match status" value="1"/>
</dbReference>
<dbReference type="Proteomes" id="UP000193450">
    <property type="component" value="Chromosome"/>
</dbReference>
<name>A0A1X9N973_9GAMM</name>
<dbReference type="Gene3D" id="3.40.30.10">
    <property type="entry name" value="Glutaredoxin"/>
    <property type="match status" value="1"/>
</dbReference>
<feature type="domain" description="Thioredoxin" evidence="6">
    <location>
        <begin position="1"/>
        <end position="160"/>
    </location>
</feature>
<dbReference type="PROSITE" id="PS00763">
    <property type="entry name" value="GLUTATHIONE_PEROXID_2"/>
    <property type="match status" value="1"/>
</dbReference>
<evidence type="ECO:0000256" key="5">
    <source>
        <dbReference type="RuleBase" id="RU000499"/>
    </source>
</evidence>
<dbReference type="PROSITE" id="PS51355">
    <property type="entry name" value="GLUTATHIONE_PEROXID_3"/>
    <property type="match status" value="1"/>
</dbReference>
<dbReference type="PANTHER" id="PTHR11592">
    <property type="entry name" value="GLUTATHIONE PEROXIDASE"/>
    <property type="match status" value="1"/>
</dbReference>
<accession>A0A1X9N973</accession>
<dbReference type="SUPFAM" id="SSF52833">
    <property type="entry name" value="Thioredoxin-like"/>
    <property type="match status" value="1"/>
</dbReference>
<sequence>MTSTHDFEAETMNGQKKTLADYQGKVLLIVNTASKCGLTPQFEGLEKLYQEYKDQGLEILGFPCNQFGQQDPGSNDEIQEFCQLNYGVSFPMHAKIDVNGPGTDPLFQHLKSEAPGILGSQKIKWNFTKFLVNKEGKVLQRFAPATKPEKIDSAIKAALAS</sequence>
<keyword evidence="8" id="KW-1185">Reference proteome</keyword>
<dbReference type="CDD" id="cd00340">
    <property type="entry name" value="GSH_Peroxidase"/>
    <property type="match status" value="1"/>
</dbReference>
<proteinExistence type="inferred from homology"/>
<dbReference type="InterPro" id="IPR029760">
    <property type="entry name" value="GPX_CS"/>
</dbReference>
<gene>
    <name evidence="7" type="ORF">BST96_11140</name>
</gene>
<evidence type="ECO:0000256" key="4">
    <source>
        <dbReference type="PIRSR" id="PIRSR000303-1"/>
    </source>
</evidence>
<dbReference type="EMBL" id="CP019343">
    <property type="protein sequence ID" value="ARN74628.1"/>
    <property type="molecule type" value="Genomic_DNA"/>
</dbReference>
<dbReference type="InterPro" id="IPR036249">
    <property type="entry name" value="Thioredoxin-like_sf"/>
</dbReference>
<dbReference type="PRINTS" id="PR01011">
    <property type="entry name" value="GLUTPROXDASE"/>
</dbReference>
<keyword evidence="3 5" id="KW-0560">Oxidoreductase</keyword>
<dbReference type="InterPro" id="IPR029759">
    <property type="entry name" value="GPX_AS"/>
</dbReference>
<dbReference type="PROSITE" id="PS51352">
    <property type="entry name" value="THIOREDOXIN_2"/>
    <property type="match status" value="1"/>
</dbReference>
<evidence type="ECO:0000259" key="6">
    <source>
        <dbReference type="PROSITE" id="PS51352"/>
    </source>
</evidence>
<dbReference type="PIRSF" id="PIRSF000303">
    <property type="entry name" value="Glutathion_perox"/>
    <property type="match status" value="1"/>
</dbReference>
<dbReference type="PANTHER" id="PTHR11592:SF78">
    <property type="entry name" value="GLUTATHIONE PEROXIDASE"/>
    <property type="match status" value="1"/>
</dbReference>
<reference evidence="7 8" key="1">
    <citation type="submission" date="2016-11" db="EMBL/GenBank/DDBJ databases">
        <title>Trade-off between light-utilization and light-protection in marine flavobacteria.</title>
        <authorList>
            <person name="Kumagai Y."/>
        </authorList>
    </citation>
    <scope>NUCLEOTIDE SEQUENCE [LARGE SCALE GENOMIC DNA]</scope>
    <source>
        <strain evidence="7 8">NBRC 107125</strain>
    </source>
</reference>